<dbReference type="Pfam" id="PF02636">
    <property type="entry name" value="Methyltransf_28"/>
    <property type="match status" value="1"/>
</dbReference>
<dbReference type="InterPro" id="IPR003788">
    <property type="entry name" value="NDUFAF7"/>
</dbReference>
<dbReference type="PANTHER" id="PTHR12049">
    <property type="entry name" value="PROTEIN ARGININE METHYLTRANSFERASE NDUFAF7, MITOCHONDRIAL"/>
    <property type="match status" value="1"/>
</dbReference>
<name>A0A326TZ74_THEHA</name>
<protein>
    <submittedName>
        <fullName evidence="3">SAM-dependent MidA family methyltransferase</fullName>
    </submittedName>
</protein>
<comment type="caution">
    <text evidence="3">The sequence shown here is derived from an EMBL/GenBank/DDBJ whole genome shotgun (WGS) entry which is preliminary data.</text>
</comment>
<evidence type="ECO:0000313" key="3">
    <source>
        <dbReference type="EMBL" id="PZW22559.1"/>
    </source>
</evidence>
<dbReference type="Proteomes" id="UP000248806">
    <property type="component" value="Unassembled WGS sequence"/>
</dbReference>
<keyword evidence="4" id="KW-1185">Reference proteome</keyword>
<dbReference type="PANTHER" id="PTHR12049:SF7">
    <property type="entry name" value="PROTEIN ARGININE METHYLTRANSFERASE NDUFAF7, MITOCHONDRIAL"/>
    <property type="match status" value="1"/>
</dbReference>
<evidence type="ECO:0000256" key="1">
    <source>
        <dbReference type="ARBA" id="ARBA00022603"/>
    </source>
</evidence>
<dbReference type="Gene3D" id="3.40.50.12710">
    <property type="match status" value="1"/>
</dbReference>
<dbReference type="GO" id="GO:0035243">
    <property type="term" value="F:protein-arginine omega-N symmetric methyltransferase activity"/>
    <property type="evidence" value="ECO:0007669"/>
    <property type="project" value="TreeGrafter"/>
</dbReference>
<keyword evidence="2 3" id="KW-0808">Transferase</keyword>
<dbReference type="RefSeq" id="WP_170142924.1">
    <property type="nucleotide sequence ID" value="NZ_BIFX01000001.1"/>
</dbReference>
<dbReference type="SUPFAM" id="SSF53335">
    <property type="entry name" value="S-adenosyl-L-methionine-dependent methyltransferases"/>
    <property type="match status" value="1"/>
</dbReference>
<accession>A0A326TZ74</accession>
<evidence type="ECO:0000313" key="4">
    <source>
        <dbReference type="Proteomes" id="UP000248806"/>
    </source>
</evidence>
<evidence type="ECO:0000256" key="2">
    <source>
        <dbReference type="ARBA" id="ARBA00022679"/>
    </source>
</evidence>
<dbReference type="AlphaFoldDB" id="A0A326TZ74"/>
<dbReference type="EMBL" id="QKUF01000031">
    <property type="protein sequence ID" value="PZW22559.1"/>
    <property type="molecule type" value="Genomic_DNA"/>
</dbReference>
<dbReference type="InterPro" id="IPR038375">
    <property type="entry name" value="NDUFAF7_sf"/>
</dbReference>
<dbReference type="GO" id="GO:0032259">
    <property type="term" value="P:methylation"/>
    <property type="evidence" value="ECO:0007669"/>
    <property type="project" value="UniProtKB-KW"/>
</dbReference>
<reference evidence="3 4" key="1">
    <citation type="submission" date="2018-06" db="EMBL/GenBank/DDBJ databases">
        <title>Genomic Encyclopedia of Archaeal and Bacterial Type Strains, Phase II (KMG-II): from individual species to whole genera.</title>
        <authorList>
            <person name="Goeker M."/>
        </authorList>
    </citation>
    <scope>NUCLEOTIDE SEQUENCE [LARGE SCALE GENOMIC DNA]</scope>
    <source>
        <strain evidence="3 4">ATCC BAA-1881</strain>
    </source>
</reference>
<proteinExistence type="predicted"/>
<sequence length="365" mass="41780">MTATPLQQRIIERIQQEGPLTFAQYMRIALYEPELGYYVSNKTRVGWEGDFYTSTDVSSLFAACAGRQLQQLWEALDHPSRFVVVEQGAGRGDLERGVRSWAERTVPELAAALDYYTTDIGTGQDALDPATQGLQPHVLLSNELVDAFPVHVLEKRGDILYELYVDQEEGRLCGFLSEPENEEVSTYLDRFAIPWRTFPDGWRAEVNLDALRWIANTARWLQTTPHGFLLTIDYGEKARQLYTPERPRGTLACYYRHTFTEQPLAKPGEQDITAHVNFSALIDEGERHGLHLHTYTTQAAWLQKMGIFEELEQIRKHDFAVIDSAERASDQGQTALFQWYNLRQRVLALTDPRGMGNFKVLILQH</sequence>
<organism evidence="3 4">
    <name type="scientific">Thermosporothrix hazakensis</name>
    <dbReference type="NCBI Taxonomy" id="644383"/>
    <lineage>
        <taxon>Bacteria</taxon>
        <taxon>Bacillati</taxon>
        <taxon>Chloroflexota</taxon>
        <taxon>Ktedonobacteria</taxon>
        <taxon>Ktedonobacterales</taxon>
        <taxon>Thermosporotrichaceae</taxon>
        <taxon>Thermosporothrix</taxon>
    </lineage>
</organism>
<gene>
    <name evidence="3" type="ORF">EI42_05344</name>
</gene>
<keyword evidence="1 3" id="KW-0489">Methyltransferase</keyword>
<dbReference type="InterPro" id="IPR029063">
    <property type="entry name" value="SAM-dependent_MTases_sf"/>
</dbReference>